<sequence>MLSGRGFKNIYNMSGGIRDWNKEIAVGPQDLGLHLFSGSESAEETIIIGFGLEEGLREFYLDMAAQVDSPEAKNLFAKLADIEIHHQEHLLKLYRESTGKNVSLEDFRSEKVQPSMEGGLTTQQYLQLYNPDLGSELDILSLALSIEAQALDLYLRAADRDTDQSSRAVLQQIANEERAHMARLAELIDTL</sequence>
<dbReference type="AlphaFoldDB" id="A0A8J6TEV6"/>
<organism evidence="2 3">
    <name type="scientific">Candidatus Desulfobia pelagia</name>
    <dbReference type="NCBI Taxonomy" id="2841692"/>
    <lineage>
        <taxon>Bacteria</taxon>
        <taxon>Pseudomonadati</taxon>
        <taxon>Thermodesulfobacteriota</taxon>
        <taxon>Desulfobulbia</taxon>
        <taxon>Desulfobulbales</taxon>
        <taxon>Desulfobulbaceae</taxon>
        <taxon>Candidatus Desulfobia</taxon>
    </lineage>
</organism>
<reference evidence="2 3" key="1">
    <citation type="submission" date="2020-08" db="EMBL/GenBank/DDBJ databases">
        <title>Bridging the membrane lipid divide: bacteria of the FCB group superphylum have the potential to synthesize archaeal ether lipids.</title>
        <authorList>
            <person name="Villanueva L."/>
            <person name="Von Meijenfeldt F.A.B."/>
            <person name="Westbye A.B."/>
            <person name="Yadav S."/>
            <person name="Hopmans E.C."/>
            <person name="Dutilh B.E."/>
            <person name="Sinninghe Damste J.S."/>
        </authorList>
    </citation>
    <scope>NUCLEOTIDE SEQUENCE [LARGE SCALE GENOMIC DNA]</scope>
    <source>
        <strain evidence="2">NIOZ-UU47</strain>
    </source>
</reference>
<dbReference type="InterPro" id="IPR009078">
    <property type="entry name" value="Ferritin-like_SF"/>
</dbReference>
<protein>
    <submittedName>
        <fullName evidence="2">Ferritin family protein</fullName>
    </submittedName>
</protein>
<dbReference type="Gene3D" id="1.20.1260.10">
    <property type="match status" value="1"/>
</dbReference>
<dbReference type="PANTHER" id="PTHR33531:SF7">
    <property type="entry name" value="HYPOTHETICAL MEMBRANE PROTEIN, CONSERVED"/>
    <property type="match status" value="1"/>
</dbReference>
<feature type="domain" description="Rhodanese" evidence="1">
    <location>
        <begin position="1"/>
        <end position="25"/>
    </location>
</feature>
<accession>A0A8J6TEV6</accession>
<dbReference type="InterPro" id="IPR012347">
    <property type="entry name" value="Ferritin-like"/>
</dbReference>
<proteinExistence type="predicted"/>
<name>A0A8J6TEV6_9BACT</name>
<gene>
    <name evidence="2" type="ORF">H8E41_03100</name>
</gene>
<comment type="caution">
    <text evidence="2">The sequence shown here is derived from an EMBL/GenBank/DDBJ whole genome shotgun (WGS) entry which is preliminary data.</text>
</comment>
<dbReference type="CDD" id="cd01045">
    <property type="entry name" value="Ferritin_like_AB"/>
    <property type="match status" value="1"/>
</dbReference>
<dbReference type="Proteomes" id="UP000614424">
    <property type="component" value="Unassembled WGS sequence"/>
</dbReference>
<evidence type="ECO:0000259" key="1">
    <source>
        <dbReference type="PROSITE" id="PS50206"/>
    </source>
</evidence>
<dbReference type="Pfam" id="PF02915">
    <property type="entry name" value="Rubrerythrin"/>
    <property type="match status" value="1"/>
</dbReference>
<dbReference type="GO" id="GO:0016491">
    <property type="term" value="F:oxidoreductase activity"/>
    <property type="evidence" value="ECO:0007669"/>
    <property type="project" value="InterPro"/>
</dbReference>
<dbReference type="GO" id="GO:0046872">
    <property type="term" value="F:metal ion binding"/>
    <property type="evidence" value="ECO:0007669"/>
    <property type="project" value="InterPro"/>
</dbReference>
<evidence type="ECO:0000313" key="3">
    <source>
        <dbReference type="Proteomes" id="UP000614424"/>
    </source>
</evidence>
<dbReference type="PROSITE" id="PS50206">
    <property type="entry name" value="RHODANESE_3"/>
    <property type="match status" value="1"/>
</dbReference>
<dbReference type="InterPro" id="IPR003251">
    <property type="entry name" value="Rr_diiron-bd_dom"/>
</dbReference>
<dbReference type="PANTHER" id="PTHR33531">
    <property type="entry name" value="RUBRERYTHRIN SUBFAMILY"/>
    <property type="match status" value="1"/>
</dbReference>
<evidence type="ECO:0000313" key="2">
    <source>
        <dbReference type="EMBL" id="MBC8316865.1"/>
    </source>
</evidence>
<dbReference type="InterPro" id="IPR001763">
    <property type="entry name" value="Rhodanese-like_dom"/>
</dbReference>
<dbReference type="SUPFAM" id="SSF47240">
    <property type="entry name" value="Ferritin-like"/>
    <property type="match status" value="1"/>
</dbReference>
<dbReference type="EMBL" id="JACNJZ010000058">
    <property type="protein sequence ID" value="MBC8316865.1"/>
    <property type="molecule type" value="Genomic_DNA"/>
</dbReference>